<accession>A0A0P1LFW6</accession>
<accession>A0A0P1LBP7</accession>
<sequence length="140" mass="16124">MKNAHRPCFWAFLTIILLYGCDKPKELITPTHIGRVPEVKNLNARIDTTKTGKYLVLLNWEYDDNGNLREWEVYRALRDTAGGNYSFLQPPVKVPSYADSTIPSFGEDSIWVYYKVIPVGNDRFLGKPGIIRLTLFRKSK</sequence>
<dbReference type="Proteomes" id="UP000182200">
    <property type="component" value="Unassembled WGS sequence"/>
</dbReference>
<accession>A0A0P1LU44</accession>
<accession>A0A0P1LUT5</accession>
<gene>
    <name evidence="2" type="ORF">JGI4_01567</name>
    <name evidence="1" type="ORF">JGI8_00916</name>
</gene>
<accession>A0A0P1LPW4</accession>
<organism evidence="2 3">
    <name type="scientific">Candidatus Kryptonium thompsonii</name>
    <dbReference type="NCBI Taxonomy" id="1633631"/>
    <lineage>
        <taxon>Bacteria</taxon>
        <taxon>Pseudomonadati</taxon>
        <taxon>Candidatus Kryptoniota</taxon>
        <taxon>Candidatus Kryptonium</taxon>
    </lineage>
</organism>
<dbReference type="AlphaFoldDB" id="A0A0P1LPW4"/>
<accession>A0A0P1M9L7</accession>
<dbReference type="EMBL" id="CZVI01000009">
    <property type="protein sequence ID" value="CUS85574.1"/>
    <property type="molecule type" value="Genomic_DNA"/>
</dbReference>
<proteinExistence type="predicted"/>
<evidence type="ECO:0000313" key="4">
    <source>
        <dbReference type="Proteomes" id="UP000182200"/>
    </source>
</evidence>
<dbReference type="Proteomes" id="UP000182011">
    <property type="component" value="Unassembled WGS sequence"/>
</dbReference>
<dbReference type="EMBL" id="FAOP01000006">
    <property type="protein sequence ID" value="CUU06660.1"/>
    <property type="molecule type" value="Genomic_DNA"/>
</dbReference>
<dbReference type="PROSITE" id="PS51257">
    <property type="entry name" value="PROKAR_LIPOPROTEIN"/>
    <property type="match status" value="1"/>
</dbReference>
<accession>A0A0P1LT02</accession>
<dbReference type="RefSeq" id="WP_075426591.1">
    <property type="nucleotide sequence ID" value="NZ_CZVI01000009.1"/>
</dbReference>
<accession>A0A0S4N623</accession>
<evidence type="ECO:0000313" key="2">
    <source>
        <dbReference type="EMBL" id="CUU06660.1"/>
    </source>
</evidence>
<reference evidence="3 4" key="2">
    <citation type="submission" date="2015-11" db="EMBL/GenBank/DDBJ databases">
        <authorList>
            <person name="Varghese N."/>
        </authorList>
    </citation>
    <scope>NUCLEOTIDE SEQUENCE [LARGE SCALE GENOMIC DNA]</scope>
    <source>
        <strain evidence="1 4">JGI-8</strain>
    </source>
</reference>
<evidence type="ECO:0008006" key="5">
    <source>
        <dbReference type="Google" id="ProtNLM"/>
    </source>
</evidence>
<name>A0A0P1LPW4_9BACT</name>
<evidence type="ECO:0000313" key="3">
    <source>
        <dbReference type="Proteomes" id="UP000182011"/>
    </source>
</evidence>
<reference evidence="2" key="1">
    <citation type="submission" date="2015-11" db="EMBL/GenBank/DDBJ databases">
        <authorList>
            <person name="Zhang Y."/>
            <person name="Guo Z."/>
        </authorList>
    </citation>
    <scope>NUCLEOTIDE SEQUENCE [LARGE SCALE GENOMIC DNA]</scope>
    <source>
        <strain evidence="2">JGI-4</strain>
    </source>
</reference>
<dbReference type="STRING" id="1633631.GCA_001442925_01562"/>
<protein>
    <recommendedName>
        <fullName evidence="5">Lipoprotein</fullName>
    </recommendedName>
</protein>
<accession>A0A0P1P0L7</accession>
<keyword evidence="4" id="KW-1185">Reference proteome</keyword>
<accession>A0A0P1LRX4</accession>
<evidence type="ECO:0000313" key="1">
    <source>
        <dbReference type="EMBL" id="CUS85574.1"/>
    </source>
</evidence>